<dbReference type="VEuPathDB" id="VectorBase:ACON2_038194"/>
<evidence type="ECO:0000256" key="6">
    <source>
        <dbReference type="ARBA" id="ARBA00023170"/>
    </source>
</evidence>
<evidence type="ECO:0000256" key="9">
    <source>
        <dbReference type="SAM" id="MobiDB-lite"/>
    </source>
</evidence>
<feature type="transmembrane region" description="Helical" evidence="8">
    <location>
        <begin position="15"/>
        <end position="34"/>
    </location>
</feature>
<feature type="transmembrane region" description="Helical" evidence="8">
    <location>
        <begin position="476"/>
        <end position="495"/>
    </location>
</feature>
<comment type="subcellular location">
    <subcellularLocation>
        <location evidence="1 8">Cell membrane</location>
        <topology evidence="1 8">Multi-pass membrane protein</topology>
    </subcellularLocation>
</comment>
<dbReference type="GO" id="GO:0007165">
    <property type="term" value="P:signal transduction"/>
    <property type="evidence" value="ECO:0007669"/>
    <property type="project" value="UniProtKB-KW"/>
</dbReference>
<feature type="transmembrane region" description="Helical" evidence="8">
    <location>
        <begin position="139"/>
        <end position="160"/>
    </location>
</feature>
<keyword evidence="6 8" id="KW-0675">Receptor</keyword>
<dbReference type="PANTHER" id="PTHR21143">
    <property type="entry name" value="INVERTEBRATE GUSTATORY RECEPTOR"/>
    <property type="match status" value="1"/>
</dbReference>
<dbReference type="GO" id="GO:0007635">
    <property type="term" value="P:chemosensory behavior"/>
    <property type="evidence" value="ECO:0007669"/>
    <property type="project" value="TreeGrafter"/>
</dbReference>
<feature type="region of interest" description="Disordered" evidence="9">
    <location>
        <begin position="273"/>
        <end position="296"/>
    </location>
</feature>
<evidence type="ECO:0000256" key="5">
    <source>
        <dbReference type="ARBA" id="ARBA00023136"/>
    </source>
</evidence>
<evidence type="ECO:0000256" key="2">
    <source>
        <dbReference type="ARBA" id="ARBA00022475"/>
    </source>
</evidence>
<organism evidence="10">
    <name type="scientific">Anopheles coluzzii</name>
    <name type="common">African malaria mosquito</name>
    <dbReference type="NCBI Taxonomy" id="1518534"/>
    <lineage>
        <taxon>Eukaryota</taxon>
        <taxon>Metazoa</taxon>
        <taxon>Ecdysozoa</taxon>
        <taxon>Arthropoda</taxon>
        <taxon>Hexapoda</taxon>
        <taxon>Insecta</taxon>
        <taxon>Pterygota</taxon>
        <taxon>Neoptera</taxon>
        <taxon>Endopterygota</taxon>
        <taxon>Diptera</taxon>
        <taxon>Nematocera</taxon>
        <taxon>Culicoidea</taxon>
        <taxon>Culicidae</taxon>
        <taxon>Anophelinae</taxon>
        <taxon>Anopheles</taxon>
    </lineage>
</organism>
<dbReference type="GO" id="GO:0008049">
    <property type="term" value="P:male courtship behavior"/>
    <property type="evidence" value="ECO:0007669"/>
    <property type="project" value="TreeGrafter"/>
</dbReference>
<evidence type="ECO:0000256" key="7">
    <source>
        <dbReference type="ARBA" id="ARBA00023224"/>
    </source>
</evidence>
<dbReference type="PANTHER" id="PTHR21143:SF128">
    <property type="entry name" value="GUSTATORY RECEPTOR FOR BITTER TASTE 66A"/>
    <property type="match status" value="1"/>
</dbReference>
<sequence length="595" mass="66517">MSVNPVRGLLDSLSVLFYISSIFGVIPYSLWAFAKRTAIQLSLVGNVWVVGSLVVYTGLYHVATINYTKDDWGSQKTLTNAIGIFIIYMEPFMMAVDMVAGMINQKRLAQCFDRLARLDNHLAGEGVLINNGRMRRYSIVLLLLMLLFEAIITVYSFVAFEEEFNAWSLIWFITTIPTALNSVCRIWYVMLVSAIRQRFNAMNAHMNAIAHGILHYKDQCAGEPDADIAEIPLDYLEKEIFTVYTQRRKQLTVATPPKKTNANATTKVITVKPYQPKQPASPPLKPSVTPPPPHRNSAIQPWPAGADAVGYGPAQEFLPTDRRLRPHIEQRLDNKLILFCRTHDELCEIGKVVNRMYSVQMLVAMAHGFVAITAEFYFLYCSLTQQDVPILFRTAEVFLLGLAYIVYTALKCIVPIFVCWRTKTDSQRTGIELHYLANAVDEVHCYEVVNHLSLKLLNHQLNFSACGFFDLDMTTLYAITGAITSYLIILIQFNLAAIQKSNSNSTIASNVSTTAMAVVEGVVTTALTTCCCAVRTLVDDAELATIVTVDDDVDDVDDDDMRMEDDASACEVRNACCCCCCWIVVPPLLPTTPEE</sequence>
<evidence type="ECO:0000256" key="8">
    <source>
        <dbReference type="RuleBase" id="RU363108"/>
    </source>
</evidence>
<dbReference type="AlphaFoldDB" id="A0A8W7Q1M2"/>
<reference evidence="10" key="1">
    <citation type="submission" date="2022-08" db="UniProtKB">
        <authorList>
            <consortium name="EnsemblMetazoa"/>
        </authorList>
    </citation>
    <scope>IDENTIFICATION</scope>
</reference>
<keyword evidence="7 8" id="KW-0807">Transducer</keyword>
<comment type="similarity">
    <text evidence="8">Belongs to the insect chemoreceptor superfamily. Gustatory receptor (GR) family.</text>
</comment>
<dbReference type="InterPro" id="IPR013604">
    <property type="entry name" value="7TM_chemorcpt"/>
</dbReference>
<dbReference type="GO" id="GO:0030424">
    <property type="term" value="C:axon"/>
    <property type="evidence" value="ECO:0007669"/>
    <property type="project" value="TreeGrafter"/>
</dbReference>
<feature type="transmembrane region" description="Helical" evidence="8">
    <location>
        <begin position="41"/>
        <end position="61"/>
    </location>
</feature>
<dbReference type="EnsemblMetazoa" id="ACOM041930-RA">
    <property type="protein sequence ID" value="ACOM041930-PA.1"/>
    <property type="gene ID" value="ACOM041930"/>
</dbReference>
<dbReference type="GO" id="GO:0043025">
    <property type="term" value="C:neuronal cell body"/>
    <property type="evidence" value="ECO:0007669"/>
    <property type="project" value="TreeGrafter"/>
</dbReference>
<feature type="compositionally biased region" description="Pro residues" evidence="9">
    <location>
        <begin position="279"/>
        <end position="294"/>
    </location>
</feature>
<dbReference type="GO" id="GO:0050909">
    <property type="term" value="P:sensory perception of taste"/>
    <property type="evidence" value="ECO:0007669"/>
    <property type="project" value="InterPro"/>
</dbReference>
<dbReference type="Pfam" id="PF08395">
    <property type="entry name" value="7tm_7"/>
    <property type="match status" value="2"/>
</dbReference>
<keyword evidence="2 8" id="KW-1003">Cell membrane</keyword>
<dbReference type="GO" id="GO:0005886">
    <property type="term" value="C:plasma membrane"/>
    <property type="evidence" value="ECO:0007669"/>
    <property type="project" value="UniProtKB-SubCell"/>
</dbReference>
<protein>
    <recommendedName>
        <fullName evidence="8">Gustatory receptor</fullName>
    </recommendedName>
</protein>
<feature type="transmembrane region" description="Helical" evidence="8">
    <location>
        <begin position="361"/>
        <end position="380"/>
    </location>
</feature>
<feature type="transmembrane region" description="Helical" evidence="8">
    <location>
        <begin position="166"/>
        <end position="188"/>
    </location>
</feature>
<evidence type="ECO:0000313" key="10">
    <source>
        <dbReference type="EnsemblMetazoa" id="ACOM041930-PA.1"/>
    </source>
</evidence>
<feature type="transmembrane region" description="Helical" evidence="8">
    <location>
        <begin position="81"/>
        <end position="100"/>
    </location>
</feature>
<dbReference type="GO" id="GO:0030425">
    <property type="term" value="C:dendrite"/>
    <property type="evidence" value="ECO:0007669"/>
    <property type="project" value="TreeGrafter"/>
</dbReference>
<evidence type="ECO:0000256" key="1">
    <source>
        <dbReference type="ARBA" id="ARBA00004651"/>
    </source>
</evidence>
<proteinExistence type="inferred from homology"/>
<evidence type="ECO:0000256" key="4">
    <source>
        <dbReference type="ARBA" id="ARBA00022989"/>
    </source>
</evidence>
<comment type="caution">
    <text evidence="8">Lacks conserved residue(s) required for the propagation of feature annotation.</text>
</comment>
<accession>A0A8W7Q1M2</accession>
<dbReference type="Proteomes" id="UP000075882">
    <property type="component" value="Unassembled WGS sequence"/>
</dbReference>
<keyword evidence="5 8" id="KW-0472">Membrane</keyword>
<name>A0A8W7Q1M2_ANOCL</name>
<feature type="transmembrane region" description="Helical" evidence="8">
    <location>
        <begin position="400"/>
        <end position="420"/>
    </location>
</feature>
<evidence type="ECO:0000256" key="3">
    <source>
        <dbReference type="ARBA" id="ARBA00022692"/>
    </source>
</evidence>
<comment type="function">
    <text evidence="8">Gustatory receptor which mediates acceptance or avoidance behavior, depending on its substrates.</text>
</comment>
<keyword evidence="3 8" id="KW-0812">Transmembrane</keyword>
<keyword evidence="4 8" id="KW-1133">Transmembrane helix</keyword>